<name>A0ABX7P1L4_9BACT</name>
<dbReference type="PANTHER" id="PTHR31605">
    <property type="entry name" value="GLYCEROL-3-PHOSPHATE O-ACYLTRANSFERASE 1"/>
    <property type="match status" value="1"/>
</dbReference>
<dbReference type="EMBL" id="CP071090">
    <property type="protein sequence ID" value="QSQ23875.1"/>
    <property type="molecule type" value="Genomic_DNA"/>
</dbReference>
<dbReference type="RefSeq" id="WP_206725446.1">
    <property type="nucleotide sequence ID" value="NZ_CP071090.1"/>
</dbReference>
<keyword evidence="1" id="KW-0812">Transmembrane</keyword>
<dbReference type="SUPFAM" id="SSF69593">
    <property type="entry name" value="Glycerol-3-phosphate (1)-acyltransferase"/>
    <property type="match status" value="1"/>
</dbReference>
<dbReference type="InterPro" id="IPR052744">
    <property type="entry name" value="GPAT/DAPAT"/>
</dbReference>
<evidence type="ECO:0000313" key="3">
    <source>
        <dbReference type="EMBL" id="QSQ23875.1"/>
    </source>
</evidence>
<dbReference type="Proteomes" id="UP000662747">
    <property type="component" value="Chromosome"/>
</dbReference>
<dbReference type="GO" id="GO:0016746">
    <property type="term" value="F:acyltransferase activity"/>
    <property type="evidence" value="ECO:0007669"/>
    <property type="project" value="UniProtKB-KW"/>
</dbReference>
<reference evidence="3 4" key="1">
    <citation type="submission" date="2021-02" db="EMBL/GenBank/DDBJ databases">
        <title>De Novo genome assembly of isolated myxobacteria.</title>
        <authorList>
            <person name="Stevens D.C."/>
        </authorList>
    </citation>
    <scope>NUCLEOTIDE SEQUENCE [LARGE SCALE GENOMIC DNA]</scope>
    <source>
        <strain evidence="4">SCPEA02</strain>
    </source>
</reference>
<dbReference type="Pfam" id="PF01553">
    <property type="entry name" value="Acyltransferase"/>
    <property type="match status" value="1"/>
</dbReference>
<dbReference type="InterPro" id="IPR002123">
    <property type="entry name" value="Plipid/glycerol_acylTrfase"/>
</dbReference>
<keyword evidence="3" id="KW-0808">Transferase</keyword>
<keyword evidence="3" id="KW-0012">Acyltransferase</keyword>
<sequence>MFYACVRAVVALFLRLFYRVKVNAPAKEPEGPVLFVGNHPNGLIDPALVFILTRRQVTFLAKAPLFKMPVIGWLLRGLDALPVYRKQDDPTKMAGNEGTLDAAKGALVKGRAITIFPEGKSHSEPGLAELKTGAARIALNAAKEGAPVRIVPVGLTYAEKNVFRSEVLIDVGPAIEVQTFLPKDVASEPEAVRALTERIAEGLRAVTLNLEQWADLPLVQLAEQLYAFRQGGALDAERLRLWARGVQLFRAQEPERFEDIRAHLASFKHRMELVQAAGPEDLALVYRPGNVVPFVVKNLLALLLGLPLCALGLMLFWLPYQLPRAASRKVELDVQATVKFLTAFVVALVWWGALTVAAGWWAGVPWGVATFLAVPPLALFTLYFGERWEALKRDITVFFTLGNRARLKALLLADGERLASEVERLAGEYRPKLDGTPLPGTAPVTP</sequence>
<proteinExistence type="predicted"/>
<feature type="transmembrane region" description="Helical" evidence="1">
    <location>
        <begin position="366"/>
        <end position="385"/>
    </location>
</feature>
<keyword evidence="1" id="KW-1133">Transmembrane helix</keyword>
<accession>A0ABX7P1L4</accession>
<feature type="transmembrane region" description="Helical" evidence="1">
    <location>
        <begin position="340"/>
        <end position="360"/>
    </location>
</feature>
<gene>
    <name evidence="3" type="ORF">JY651_02505</name>
</gene>
<evidence type="ECO:0000259" key="2">
    <source>
        <dbReference type="SMART" id="SM00563"/>
    </source>
</evidence>
<keyword evidence="1" id="KW-0472">Membrane</keyword>
<organism evidence="3 4">
    <name type="scientific">Pyxidicoccus parkwayensis</name>
    <dbReference type="NCBI Taxonomy" id="2813578"/>
    <lineage>
        <taxon>Bacteria</taxon>
        <taxon>Pseudomonadati</taxon>
        <taxon>Myxococcota</taxon>
        <taxon>Myxococcia</taxon>
        <taxon>Myxococcales</taxon>
        <taxon>Cystobacterineae</taxon>
        <taxon>Myxococcaceae</taxon>
        <taxon>Pyxidicoccus</taxon>
    </lineage>
</organism>
<dbReference type="CDD" id="cd07992">
    <property type="entry name" value="LPLAT_AAK14816-like"/>
    <property type="match status" value="1"/>
</dbReference>
<keyword evidence="4" id="KW-1185">Reference proteome</keyword>
<dbReference type="SMART" id="SM00563">
    <property type="entry name" value="PlsC"/>
    <property type="match status" value="1"/>
</dbReference>
<dbReference type="PANTHER" id="PTHR31605:SF0">
    <property type="entry name" value="GLYCEROL-3-PHOSPHATE O-ACYLTRANSFERASE 1"/>
    <property type="match status" value="1"/>
</dbReference>
<evidence type="ECO:0000313" key="4">
    <source>
        <dbReference type="Proteomes" id="UP000662747"/>
    </source>
</evidence>
<protein>
    <submittedName>
        <fullName evidence="3">1-acyl-sn-glycerol-3-phosphate acyltransferase</fullName>
    </submittedName>
</protein>
<feature type="transmembrane region" description="Helical" evidence="1">
    <location>
        <begin position="299"/>
        <end position="320"/>
    </location>
</feature>
<evidence type="ECO:0000256" key="1">
    <source>
        <dbReference type="SAM" id="Phobius"/>
    </source>
</evidence>
<feature type="domain" description="Phospholipid/glycerol acyltransferase" evidence="2">
    <location>
        <begin position="33"/>
        <end position="158"/>
    </location>
</feature>